<dbReference type="SUPFAM" id="SSF48371">
    <property type="entry name" value="ARM repeat"/>
    <property type="match status" value="1"/>
</dbReference>
<dbReference type="InterPro" id="IPR004155">
    <property type="entry name" value="PBS_lyase_HEAT"/>
</dbReference>
<comment type="caution">
    <text evidence="1">The sequence shown here is derived from an EMBL/GenBank/DDBJ whole genome shotgun (WGS) entry which is preliminary data.</text>
</comment>
<dbReference type="Gene3D" id="1.25.10.10">
    <property type="entry name" value="Leucine-rich Repeat Variant"/>
    <property type="match status" value="2"/>
</dbReference>
<dbReference type="Proteomes" id="UP000885826">
    <property type="component" value="Unassembled WGS sequence"/>
</dbReference>
<gene>
    <name evidence="1" type="ORF">ENI34_08735</name>
</gene>
<dbReference type="GO" id="GO:0016491">
    <property type="term" value="F:oxidoreductase activity"/>
    <property type="evidence" value="ECO:0007669"/>
    <property type="project" value="TreeGrafter"/>
</dbReference>
<accession>A0A9C9K127</accession>
<dbReference type="SMART" id="SM00567">
    <property type="entry name" value="EZ_HEAT"/>
    <property type="match status" value="5"/>
</dbReference>
<dbReference type="AlphaFoldDB" id="A0A9C9K127"/>
<protein>
    <submittedName>
        <fullName evidence="1">HEAT repeat domain-containing protein</fullName>
    </submittedName>
</protein>
<dbReference type="InterPro" id="IPR011989">
    <property type="entry name" value="ARM-like"/>
</dbReference>
<name>A0A9C9K127_UNCW3</name>
<reference evidence="1" key="1">
    <citation type="journal article" date="2020" name="mSystems">
        <title>Genome- and Community-Level Interaction Insights into Carbon Utilization and Element Cycling Functions of Hydrothermarchaeota in Hydrothermal Sediment.</title>
        <authorList>
            <person name="Zhou Z."/>
            <person name="Liu Y."/>
            <person name="Xu W."/>
            <person name="Pan J."/>
            <person name="Luo Z.H."/>
            <person name="Li M."/>
        </authorList>
    </citation>
    <scope>NUCLEOTIDE SEQUENCE</scope>
    <source>
        <strain evidence="1">HyVt-388</strain>
    </source>
</reference>
<dbReference type="PANTHER" id="PTHR12697:SF5">
    <property type="entry name" value="DEOXYHYPUSINE HYDROXYLASE"/>
    <property type="match status" value="1"/>
</dbReference>
<dbReference type="InterPro" id="IPR016024">
    <property type="entry name" value="ARM-type_fold"/>
</dbReference>
<dbReference type="EMBL" id="DRIG01000092">
    <property type="protein sequence ID" value="HEC79209.1"/>
    <property type="molecule type" value="Genomic_DNA"/>
</dbReference>
<dbReference type="PANTHER" id="PTHR12697">
    <property type="entry name" value="PBS LYASE HEAT-LIKE PROTEIN"/>
    <property type="match status" value="1"/>
</dbReference>
<evidence type="ECO:0000313" key="2">
    <source>
        <dbReference type="Proteomes" id="UP000885826"/>
    </source>
</evidence>
<evidence type="ECO:0000313" key="1">
    <source>
        <dbReference type="EMBL" id="HEC79209.1"/>
    </source>
</evidence>
<proteinExistence type="predicted"/>
<dbReference type="Pfam" id="PF13646">
    <property type="entry name" value="HEAT_2"/>
    <property type="match status" value="2"/>
</dbReference>
<sequence>MPDYSTKFLNDLIKQIGLGINISRTYPKGHPSLQPVVQRLRILLKEIPIEQDSISLVIIEDVIMIENERFDSRTLPIVKSLVHRFNQLGVKSITFNVELSEEDIREFFTAMAATPADIADYGDIVALVRAKGITGIKVNKFRVGVISTDEQAQAMNWEQFLDSLTVTQAAMTDEERIKELGGFLAGVGLVGDEPVEVQTGKIISGLEKLALMIADQYGEDRWNEYSVVFSRMLSALSPTIKKNVVKYRTENKKLSVLFKSLIPSMSDEDIIDIISVKAKDKTPETEQEIIDVLKNVTGSRLPGILSTLRVNVPELDFEKIVARLMTEMKTIKGEKAAQKFMAQNLESEMRTIFPRLRDPSHEERIKAVDELMEYANKLFEAEKYDLVRLLVDRLDTMADAETEIKTFDRVINALKTLYKKAEEFKKDDLIQFVSKKFGKHLLRKDAALLDRKKIIIKSISDIRDQNYIPELVSLLWDPGTFAEAREALMSMAEFSVPLLIETLKDTEDRSVRMKIIDVLVRIGERAIPEIEKLLTAPEWYIRRNGVYILGEMKVMAAVDRLAELIGDENEQVQLAVIESLSKLGDERVKEHIKKALDSKSKKVVIAAMKHLDKEDVKEKLEEAVQWVKLRKGIPNEKEEEFRREIIAVLGKFGDDSVVDVLFSIVNEKALFKKDLILPTKKAALNALADIRTEKARQLLENAAAHKDQFISAAAEEILKKRFNV</sequence>
<organism evidence="1 2">
    <name type="scientific">candidate division WOR-3 bacterium</name>
    <dbReference type="NCBI Taxonomy" id="2052148"/>
    <lineage>
        <taxon>Bacteria</taxon>
        <taxon>Bacteria division WOR-3</taxon>
    </lineage>
</organism>